<name>R9AN17_WALI9</name>
<feature type="compositionally biased region" description="Basic residues" evidence="5">
    <location>
        <begin position="748"/>
        <end position="761"/>
    </location>
</feature>
<dbReference type="HOGENOM" id="CLU_019619_1_1_1"/>
<keyword evidence="3 4" id="KW-0539">Nucleus</keyword>
<dbReference type="GO" id="GO:0000463">
    <property type="term" value="P:maturation of LSU-rRNA from tricistronic rRNA transcript (SSU-rRNA, 5.8S rRNA, LSU-rRNA)"/>
    <property type="evidence" value="ECO:0007669"/>
    <property type="project" value="UniProtKB-UniRule"/>
</dbReference>
<dbReference type="PANTHER" id="PTHR12221:SF6">
    <property type="entry name" value="PESCADILLO HOMOLOG"/>
    <property type="match status" value="1"/>
</dbReference>
<proteinExistence type="inferred from homology"/>
<comment type="subcellular location">
    <subcellularLocation>
        <location evidence="4">Nucleus</location>
        <location evidence="4">Nucleolus</location>
    </subcellularLocation>
    <subcellularLocation>
        <location evidence="4">Nucleus</location>
        <location evidence="4">Nucleoplasm</location>
    </subcellularLocation>
</comment>
<dbReference type="OMA" id="VFDCLNC"/>
<keyword evidence="8" id="KW-1185">Reference proteome</keyword>
<evidence type="ECO:0000256" key="2">
    <source>
        <dbReference type="ARBA" id="ARBA00022552"/>
    </source>
</evidence>
<dbReference type="eggNOG" id="KOG2481">
    <property type="taxonomic scope" value="Eukaryota"/>
</dbReference>
<sequence>MQLKSYYCICGEFILVVDKPIDLLPTRKTDGSVIITHNAGNESTKRKFKVSAISQTPCMLQRKDGMCERQHRLSCPRCTVVVAYTHNAPLFLSKQDIKLGTKEADYIYILKGALSDVQGNIPTEALQDNSRSPATNNAQIKREKANGEEYNMGRITKKNEKGAVKNYMTRNQAIKKLQISLADFRRLCILKGIFPREPRNKKKANKGSTAPKAFYYTKDIVYLQHEPLLNSLREYKSFAKKISKLIGRNELVQAKAIEDNQKPEYRLDHIIRERYPTFQSTLNDLPDAISLIMLFSHLPANSRIPADIIDNCAKLSAQWQLYVMRTKSLRKIFLSIKGVYFEAEVEGRPIRWLVPYMFTQHIPEDVDFRILMTFLELYQTLTGFVFYKLYNDINLVYPPPLDIDKDGTGAGIGAFNLREASGALTKSGEDDVAESAKVSAKDVRKQINQIGQTAAPPADDQLEEQENVQDDQQGLPAPEEFVEQPSKNVEASTDIGQSLNTLLANSKFESARANLFAPYTFYLSREVTRPTLEFVIRSFGGQVGWDMTTLGGGSPVPDETDARITHMVVDRPHLPARLKELNLKRAYIQPQWIVDSANAGRLLPTEPYAPGETLPPHMSPFEVADEEAYVPGLEIEEKEAAEDEEEGEEDEDVQDEDMQEDEEEKEQAQEAPKSKYPTEALIAAAQNPNDESLHDAAELEAEQLGISHDVFEAELKKAKKSSKSSKKNTSGGKEKEDDDMAHLMMGSKQRKLYNKVKHSQKRQTDEHALLESKKKDIKKKQQKDKKKKST</sequence>
<feature type="compositionally biased region" description="Acidic residues" evidence="5">
    <location>
        <begin position="460"/>
        <end position="469"/>
    </location>
</feature>
<feature type="domain" description="BRCT" evidence="6">
    <location>
        <begin position="511"/>
        <end position="610"/>
    </location>
</feature>
<dbReference type="PROSITE" id="PS50172">
    <property type="entry name" value="BRCT"/>
    <property type="match status" value="1"/>
</dbReference>
<evidence type="ECO:0000256" key="1">
    <source>
        <dbReference type="ARBA" id="ARBA00022517"/>
    </source>
</evidence>
<dbReference type="GO" id="GO:0000466">
    <property type="term" value="P:maturation of 5.8S rRNA from tricistronic rRNA transcript (SSU-rRNA, 5.8S rRNA, LSU-rRNA)"/>
    <property type="evidence" value="ECO:0007669"/>
    <property type="project" value="UniProtKB-UniRule"/>
</dbReference>
<comment type="subunit">
    <text evidence="4">Component of the NOP7 complex, composed of ERB1, NOP7 and YTM1. Within the NOP7 complex ERB1 appears to interact directly with NOP7 and YTM1. The NOP7 complex also associates with the 66S pre-ribosome.</text>
</comment>
<feature type="compositionally biased region" description="Basic residues" evidence="5">
    <location>
        <begin position="775"/>
        <end position="790"/>
    </location>
</feature>
<dbReference type="Proteomes" id="UP000014064">
    <property type="component" value="Unassembled WGS sequence"/>
</dbReference>
<feature type="region of interest" description="Disordered" evidence="5">
    <location>
        <begin position="716"/>
        <end position="790"/>
    </location>
</feature>
<dbReference type="GO" id="GO:0005654">
    <property type="term" value="C:nucleoplasm"/>
    <property type="evidence" value="ECO:0007669"/>
    <property type="project" value="UniProtKB-SubCell"/>
</dbReference>
<dbReference type="Pfam" id="PF06732">
    <property type="entry name" value="Pescadillo_N"/>
    <property type="match status" value="1"/>
</dbReference>
<dbReference type="OrthoDB" id="10264910at2759"/>
<dbReference type="AlphaFoldDB" id="R9AN17"/>
<dbReference type="CDD" id="cd17709">
    <property type="entry name" value="BRCT_pescadillo_like"/>
    <property type="match status" value="1"/>
</dbReference>
<feature type="compositionally biased region" description="Basic and acidic residues" evidence="5">
    <location>
        <begin position="762"/>
        <end position="774"/>
    </location>
</feature>
<feature type="compositionally biased region" description="Acidic residues" evidence="5">
    <location>
        <begin position="638"/>
        <end position="665"/>
    </location>
</feature>
<accession>R9AN17</accession>
<dbReference type="SMART" id="SM00292">
    <property type="entry name" value="BRCT"/>
    <property type="match status" value="1"/>
</dbReference>
<comment type="function">
    <text evidence="4">Component of the NOP7 complex, which is required for maturation of the 25S and 5.8S ribosomal RNAs and formation of the 60S ribosome.</text>
</comment>
<dbReference type="GO" id="GO:0070545">
    <property type="term" value="C:PeBoW complex"/>
    <property type="evidence" value="ECO:0007669"/>
    <property type="project" value="TreeGrafter"/>
</dbReference>
<dbReference type="InterPro" id="IPR010613">
    <property type="entry name" value="PES"/>
</dbReference>
<comment type="similarity">
    <text evidence="4">Belongs to the pescadillo family.</text>
</comment>
<dbReference type="Gene3D" id="3.40.50.10190">
    <property type="entry name" value="BRCT domain"/>
    <property type="match status" value="1"/>
</dbReference>
<dbReference type="GO" id="GO:0003723">
    <property type="term" value="F:RNA binding"/>
    <property type="evidence" value="ECO:0007669"/>
    <property type="project" value="TreeGrafter"/>
</dbReference>
<dbReference type="EMBL" id="KE007226">
    <property type="protein sequence ID" value="EOR03622.1"/>
    <property type="molecule type" value="Genomic_DNA"/>
</dbReference>
<dbReference type="STRING" id="1299270.R9AN17"/>
<protein>
    <recommendedName>
        <fullName evidence="4">Pescadillo homolog</fullName>
    </recommendedName>
    <alternativeName>
        <fullName evidence="4">Nucleolar protein 7 homolog</fullName>
    </alternativeName>
</protein>
<feature type="compositionally biased region" description="Basic residues" evidence="5">
    <location>
        <begin position="717"/>
        <end position="726"/>
    </location>
</feature>
<evidence type="ECO:0000256" key="3">
    <source>
        <dbReference type="ARBA" id="ARBA00023242"/>
    </source>
</evidence>
<dbReference type="GO" id="GO:0043021">
    <property type="term" value="F:ribonucleoprotein complex binding"/>
    <property type="evidence" value="ECO:0007669"/>
    <property type="project" value="UniProtKB-UniRule"/>
</dbReference>
<dbReference type="GeneID" id="20376031"/>
<keyword evidence="1 4" id="KW-0690">Ribosome biogenesis</keyword>
<feature type="region of interest" description="Disordered" evidence="5">
    <location>
        <begin position="452"/>
        <end position="474"/>
    </location>
</feature>
<dbReference type="InterPro" id="IPR001357">
    <property type="entry name" value="BRCT_dom"/>
</dbReference>
<dbReference type="GO" id="GO:0030687">
    <property type="term" value="C:preribosome, large subunit precursor"/>
    <property type="evidence" value="ECO:0007669"/>
    <property type="project" value="UniProtKB-UniRule"/>
</dbReference>
<evidence type="ECO:0000313" key="8">
    <source>
        <dbReference type="Proteomes" id="UP000014064"/>
    </source>
</evidence>
<gene>
    <name evidence="4" type="primary">NOP7</name>
    <name evidence="7" type="ORF">J056_003079</name>
</gene>
<keyword evidence="2 4" id="KW-0698">rRNA processing</keyword>
<dbReference type="RefSeq" id="XP_009266658.1">
    <property type="nucleotide sequence ID" value="XM_009268383.1"/>
</dbReference>
<dbReference type="KEGG" id="wic:J056_003079"/>
<evidence type="ECO:0000313" key="7">
    <source>
        <dbReference type="EMBL" id="EOR03622.1"/>
    </source>
</evidence>
<dbReference type="InterPro" id="IPR057965">
    <property type="entry name" value="STEEP1_dom"/>
</dbReference>
<dbReference type="SUPFAM" id="SSF52113">
    <property type="entry name" value="BRCT domain"/>
    <property type="match status" value="1"/>
</dbReference>
<dbReference type="Pfam" id="PF25809">
    <property type="entry name" value="STEEP1"/>
    <property type="match status" value="1"/>
</dbReference>
<reference evidence="8" key="1">
    <citation type="journal article" date="2013" name="BMC Genomics">
        <title>Genome and transcriptome sequencing of the halophilic fungus Wallemia ichthyophaga: haloadaptations present and absent.</title>
        <authorList>
            <person name="Zajc J."/>
            <person name="Liu Y."/>
            <person name="Dai W."/>
            <person name="Yang Z."/>
            <person name="Hu J."/>
            <person name="Gostincar C."/>
            <person name="Gunde-Cimerman N."/>
        </authorList>
    </citation>
    <scope>NUCLEOTIDE SEQUENCE [LARGE SCALE GENOMIC DNA]</scope>
    <source>
        <strain evidence="8">EXF-994 / CBS 113033</strain>
    </source>
</reference>
<evidence type="ECO:0000259" key="6">
    <source>
        <dbReference type="PROSITE" id="PS50172"/>
    </source>
</evidence>
<dbReference type="PANTHER" id="PTHR12221">
    <property type="entry name" value="PESCADILLO - RELATED"/>
    <property type="match status" value="1"/>
</dbReference>
<evidence type="ECO:0000256" key="5">
    <source>
        <dbReference type="SAM" id="MobiDB-lite"/>
    </source>
</evidence>
<feature type="region of interest" description="Disordered" evidence="5">
    <location>
        <begin position="638"/>
        <end position="701"/>
    </location>
</feature>
<dbReference type="Pfam" id="PF16589">
    <property type="entry name" value="BRCT_2"/>
    <property type="match status" value="1"/>
</dbReference>
<evidence type="ECO:0000256" key="4">
    <source>
        <dbReference type="HAMAP-Rule" id="MF_03028"/>
    </source>
</evidence>
<dbReference type="HAMAP" id="MF_03028">
    <property type="entry name" value="Pescadillo"/>
    <property type="match status" value="1"/>
</dbReference>
<dbReference type="InterPro" id="IPR036420">
    <property type="entry name" value="BRCT_dom_sf"/>
</dbReference>
<organism evidence="7 8">
    <name type="scientific">Wallemia ichthyophaga (strain EXF-994 / CBS 113033)</name>
    <dbReference type="NCBI Taxonomy" id="1299270"/>
    <lineage>
        <taxon>Eukaryota</taxon>
        <taxon>Fungi</taxon>
        <taxon>Dikarya</taxon>
        <taxon>Basidiomycota</taxon>
        <taxon>Wallemiomycotina</taxon>
        <taxon>Wallemiomycetes</taxon>
        <taxon>Wallemiales</taxon>
        <taxon>Wallemiaceae</taxon>
        <taxon>Wallemia</taxon>
    </lineage>
</organism>